<sequence>MVLRILHRLCFGRASPPSSMMLALLRSLVLHYNFQLSSVAPLQSQFSLRDDCSPCMHILFSAHPGLCRLQVVVLR</sequence>
<dbReference type="Proteomes" id="UP000822688">
    <property type="component" value="Chromosome V"/>
</dbReference>
<protein>
    <submittedName>
        <fullName evidence="1">Uncharacterized protein</fullName>
    </submittedName>
</protein>
<dbReference type="EMBL" id="CM026426">
    <property type="protein sequence ID" value="KAG0573978.1"/>
    <property type="molecule type" value="Genomic_DNA"/>
</dbReference>
<accession>A0A8T0HU20</accession>
<keyword evidence="2" id="KW-1185">Reference proteome</keyword>
<gene>
    <name evidence="1" type="ORF">KC19_VG226400</name>
</gene>
<evidence type="ECO:0000313" key="1">
    <source>
        <dbReference type="EMBL" id="KAG0573978.1"/>
    </source>
</evidence>
<reference evidence="1" key="1">
    <citation type="submission" date="2020-06" db="EMBL/GenBank/DDBJ databases">
        <title>WGS assembly of Ceratodon purpureus strain R40.</title>
        <authorList>
            <person name="Carey S.B."/>
            <person name="Jenkins J."/>
            <person name="Shu S."/>
            <person name="Lovell J.T."/>
            <person name="Sreedasyam A."/>
            <person name="Maumus F."/>
            <person name="Tiley G.P."/>
            <person name="Fernandez-Pozo N."/>
            <person name="Barry K."/>
            <person name="Chen C."/>
            <person name="Wang M."/>
            <person name="Lipzen A."/>
            <person name="Daum C."/>
            <person name="Saski C.A."/>
            <person name="Payton A.C."/>
            <person name="Mcbreen J.C."/>
            <person name="Conrad R.E."/>
            <person name="Kollar L.M."/>
            <person name="Olsson S."/>
            <person name="Huttunen S."/>
            <person name="Landis J.B."/>
            <person name="Wickett N.J."/>
            <person name="Johnson M.G."/>
            <person name="Rensing S.A."/>
            <person name="Grimwood J."/>
            <person name="Schmutz J."/>
            <person name="Mcdaniel S.F."/>
        </authorList>
    </citation>
    <scope>NUCLEOTIDE SEQUENCE</scope>
    <source>
        <strain evidence="1">R40</strain>
    </source>
</reference>
<organism evidence="1 2">
    <name type="scientific">Ceratodon purpureus</name>
    <name type="common">Fire moss</name>
    <name type="synonym">Dicranum purpureum</name>
    <dbReference type="NCBI Taxonomy" id="3225"/>
    <lineage>
        <taxon>Eukaryota</taxon>
        <taxon>Viridiplantae</taxon>
        <taxon>Streptophyta</taxon>
        <taxon>Embryophyta</taxon>
        <taxon>Bryophyta</taxon>
        <taxon>Bryophytina</taxon>
        <taxon>Bryopsida</taxon>
        <taxon>Dicranidae</taxon>
        <taxon>Pseudoditrichales</taxon>
        <taxon>Ditrichaceae</taxon>
        <taxon>Ceratodon</taxon>
    </lineage>
</organism>
<dbReference type="AlphaFoldDB" id="A0A8T0HU20"/>
<proteinExistence type="predicted"/>
<evidence type="ECO:0000313" key="2">
    <source>
        <dbReference type="Proteomes" id="UP000822688"/>
    </source>
</evidence>
<name>A0A8T0HU20_CERPU</name>
<comment type="caution">
    <text evidence="1">The sequence shown here is derived from an EMBL/GenBank/DDBJ whole genome shotgun (WGS) entry which is preliminary data.</text>
</comment>